<protein>
    <submittedName>
        <fullName evidence="1">Uncharacterized protein</fullName>
    </submittedName>
</protein>
<dbReference type="AlphaFoldDB" id="A7MK70"/>
<evidence type="ECO:0000313" key="1">
    <source>
        <dbReference type="EMBL" id="ABU77119.1"/>
    </source>
</evidence>
<name>A7MK70_CROS8</name>
<reference evidence="1 2" key="1">
    <citation type="journal article" date="2010" name="PLoS ONE">
        <title>Genome sequence of Cronobacter sakazakii BAA-894 and comparative genomic hybridization analysis with other Cronobacter species.</title>
        <authorList>
            <person name="Kucerova E."/>
            <person name="Clifton S.W."/>
            <person name="Xia X.Q."/>
            <person name="Long F."/>
            <person name="Porwollik S."/>
            <person name="Fulton L."/>
            <person name="Fronick C."/>
            <person name="Minx P."/>
            <person name="Kyung K."/>
            <person name="Warren W."/>
            <person name="Fulton R."/>
            <person name="Feng D."/>
            <person name="Wollam A."/>
            <person name="Shah N."/>
            <person name="Bhonagiri V."/>
            <person name="Nash W.E."/>
            <person name="Hallsworth-Pepin K."/>
            <person name="Wilson R.K."/>
            <person name="McClelland M."/>
            <person name="Forsythe S.J."/>
        </authorList>
    </citation>
    <scope>NUCLEOTIDE SEQUENCE [LARGE SCALE GENOMIC DNA]</scope>
    <source>
        <strain evidence="1 2">ATCC BAA-894</strain>
    </source>
</reference>
<dbReference type="HOGENOM" id="CLU_3006589_0_0_6"/>
<proteinExistence type="predicted"/>
<organism evidence="1 2">
    <name type="scientific">Cronobacter sakazakii (strain ATCC BAA-894)</name>
    <name type="common">Enterobacter sakazakii</name>
    <dbReference type="NCBI Taxonomy" id="290339"/>
    <lineage>
        <taxon>Bacteria</taxon>
        <taxon>Pseudomonadati</taxon>
        <taxon>Pseudomonadota</taxon>
        <taxon>Gammaproteobacteria</taxon>
        <taxon>Enterobacterales</taxon>
        <taxon>Enterobacteriaceae</taxon>
        <taxon>Cronobacter</taxon>
    </lineage>
</organism>
<gene>
    <name evidence="1" type="ordered locus">ESA_01865</name>
</gene>
<dbReference type="Proteomes" id="UP000000260">
    <property type="component" value="Chromosome"/>
</dbReference>
<keyword evidence="2" id="KW-1185">Reference proteome</keyword>
<sequence length="56" mass="6490">MLINGLVIYHKDIIARVRFLVDNMCKVNKKYPDTRSHSIPPHAERLTLSLLAILFN</sequence>
<evidence type="ECO:0000313" key="2">
    <source>
        <dbReference type="Proteomes" id="UP000000260"/>
    </source>
</evidence>
<accession>A7MK70</accession>
<dbReference type="EMBL" id="CP000783">
    <property type="protein sequence ID" value="ABU77119.1"/>
    <property type="molecule type" value="Genomic_DNA"/>
</dbReference>
<dbReference type="KEGG" id="esa:ESA_01865"/>